<feature type="domain" description="SnoaL-like" evidence="1">
    <location>
        <begin position="10"/>
        <end position="122"/>
    </location>
</feature>
<sequence>MLNLKRETLIEQYISGYNHLDVPGMLKVLHQDVVFENYSNGDKTLETKGIQEFQKQAEKAVKLFENREISPKKWIHQARYTDVHLNYHAVLAEDFPDGNKKKGDEINLWGRTVFEFKDGLISKIQDYSYKVKKAVNFKLTAFFDDLIF</sequence>
<evidence type="ECO:0000313" key="3">
    <source>
        <dbReference type="Proteomes" id="UP001206788"/>
    </source>
</evidence>
<dbReference type="SUPFAM" id="SSF54427">
    <property type="entry name" value="NTF2-like"/>
    <property type="match status" value="1"/>
</dbReference>
<dbReference type="Gene3D" id="3.10.450.50">
    <property type="match status" value="1"/>
</dbReference>
<evidence type="ECO:0000313" key="2">
    <source>
        <dbReference type="EMBL" id="MCS5488949.1"/>
    </source>
</evidence>
<accession>A0ABT2G102</accession>
<dbReference type="RefSeq" id="WP_259412629.1">
    <property type="nucleotide sequence ID" value="NZ_JANWGH010000001.1"/>
</dbReference>
<evidence type="ECO:0000259" key="1">
    <source>
        <dbReference type="Pfam" id="PF12680"/>
    </source>
</evidence>
<name>A0ABT2G102_9BACT</name>
<protein>
    <submittedName>
        <fullName evidence="2">Nuclear transport factor 2 family protein</fullName>
    </submittedName>
</protein>
<reference evidence="2 3" key="1">
    <citation type="submission" date="2022-08" db="EMBL/GenBank/DDBJ databases">
        <title>Algoriphagus sp. CAU 1643 isolated from mud.</title>
        <authorList>
            <person name="Kim W."/>
        </authorList>
    </citation>
    <scope>NUCLEOTIDE SEQUENCE [LARGE SCALE GENOMIC DNA]</scope>
    <source>
        <strain evidence="2 3">CAU 1643</strain>
    </source>
</reference>
<keyword evidence="3" id="KW-1185">Reference proteome</keyword>
<dbReference type="InterPro" id="IPR037401">
    <property type="entry name" value="SnoaL-like"/>
</dbReference>
<gene>
    <name evidence="2" type="ORF">NY014_00825</name>
</gene>
<dbReference type="EMBL" id="JANWGH010000001">
    <property type="protein sequence ID" value="MCS5488949.1"/>
    <property type="molecule type" value="Genomic_DNA"/>
</dbReference>
<dbReference type="InterPro" id="IPR032710">
    <property type="entry name" value="NTF2-like_dom_sf"/>
</dbReference>
<comment type="caution">
    <text evidence="2">The sequence shown here is derived from an EMBL/GenBank/DDBJ whole genome shotgun (WGS) entry which is preliminary data.</text>
</comment>
<proteinExistence type="predicted"/>
<dbReference type="Proteomes" id="UP001206788">
    <property type="component" value="Unassembled WGS sequence"/>
</dbReference>
<organism evidence="2 3">
    <name type="scientific">Algoriphagus limi</name>
    <dbReference type="NCBI Taxonomy" id="2975273"/>
    <lineage>
        <taxon>Bacteria</taxon>
        <taxon>Pseudomonadati</taxon>
        <taxon>Bacteroidota</taxon>
        <taxon>Cytophagia</taxon>
        <taxon>Cytophagales</taxon>
        <taxon>Cyclobacteriaceae</taxon>
        <taxon>Algoriphagus</taxon>
    </lineage>
</organism>
<dbReference type="Pfam" id="PF12680">
    <property type="entry name" value="SnoaL_2"/>
    <property type="match status" value="1"/>
</dbReference>